<reference evidence="2 3" key="2">
    <citation type="journal article" date="2017" name="Sci. Rep.">
        <title>Ant-infecting Ophiocordyceps genomes reveal a high diversity of potential behavioral manipulation genes and a possible major role for enterotoxins.</title>
        <authorList>
            <person name="de Bekker C."/>
            <person name="Ohm R.A."/>
            <person name="Evans H.C."/>
            <person name="Brachmann A."/>
            <person name="Hughes D.P."/>
        </authorList>
    </citation>
    <scope>NUCLEOTIDE SEQUENCE [LARGE SCALE GENOMIC DNA]</scope>
    <source>
        <strain evidence="2 3">SC16a</strain>
    </source>
</reference>
<dbReference type="CDD" id="cd09917">
    <property type="entry name" value="F-box_SF"/>
    <property type="match status" value="1"/>
</dbReference>
<accession>A0A2A9PIF1</accession>
<gene>
    <name evidence="2" type="ORF">XA68_10687</name>
</gene>
<evidence type="ECO:0000313" key="3">
    <source>
        <dbReference type="Proteomes" id="UP000037136"/>
    </source>
</evidence>
<dbReference type="PROSITE" id="PS50181">
    <property type="entry name" value="FBOX"/>
    <property type="match status" value="1"/>
</dbReference>
<feature type="domain" description="F-box" evidence="1">
    <location>
        <begin position="6"/>
        <end position="52"/>
    </location>
</feature>
<proteinExistence type="predicted"/>
<dbReference type="Gene3D" id="2.130.10.10">
    <property type="entry name" value="YVTN repeat-like/Quinoprotein amine dehydrogenase"/>
    <property type="match status" value="1"/>
</dbReference>
<evidence type="ECO:0000259" key="1">
    <source>
        <dbReference type="PROSITE" id="PS50181"/>
    </source>
</evidence>
<dbReference type="Proteomes" id="UP000037136">
    <property type="component" value="Unassembled WGS sequence"/>
</dbReference>
<sequence>MPGGEQTGLTSLPDHLLLDIVDYLDTARDVSRFSQASRCTHSLMCSRGWESFARTRFLSLKVPSVDARTHPWRTVVDRMTYLDRCWEKRSFVFTSFREREHIPRPHRRRWGEQSVNFEVLVSALTAPASPPYSEILACAAGENLLLRLRHGGGSHEDEWVRLAGRDSGYLPGTGDITALSLIERNMRPEIIVGRADGSVRLLSAQMGDAVGRPLSELLPPAGHSHSFPTSPGRQAITWTECHPAARVVASCRDSFLTLHSLEDVQIDCHESAYEAKLKPIACYDAAGVDQEGDRPFVCCAKFTGADDLACAVSGSSMPLRLGKLRPTGLDMFDSNLSHASSSEPQTVRALESVGGRAHESLLLSAWGDGTYRLVDLRTPSAHDAMYRDHEQPYDAGSSLLVYGMQRFVAGGNAEAILRLFDFRHPKPYHQTAAMACSNTLPEPMLPAAWAHVRDPPYPEWRPPSASQCEPAKGIVCLWHDQARQQRWRADGSILLGTDRHDRVSSLAKASDLSDAFYCGLRGVVVETGMLDEVDARDPRSIAEPPGWCAEVGVDGFRRISLLESGIDFSGLSMHVYSGAMPCQEYERKDRLNWRWRPIKMHCSRGSETGGARRV</sequence>
<dbReference type="EMBL" id="LAZP02000119">
    <property type="protein sequence ID" value="PFH60586.1"/>
    <property type="molecule type" value="Genomic_DNA"/>
</dbReference>
<reference evidence="2 3" key="1">
    <citation type="journal article" date="2015" name="BMC Genomics">
        <title>Gene expression during zombie ant biting behavior reflects the complexity underlying fungal parasitic behavioral manipulation.</title>
        <authorList>
            <person name="de Bekker C."/>
            <person name="Ohm R.A."/>
            <person name="Loreto R.G."/>
            <person name="Sebastian A."/>
            <person name="Albert I."/>
            <person name="Merrow M."/>
            <person name="Brachmann A."/>
            <person name="Hughes D.P."/>
        </authorList>
    </citation>
    <scope>NUCLEOTIDE SEQUENCE [LARGE SCALE GENOMIC DNA]</scope>
    <source>
        <strain evidence="2 3">SC16a</strain>
    </source>
</reference>
<comment type="caution">
    <text evidence="2">The sequence shown here is derived from an EMBL/GenBank/DDBJ whole genome shotgun (WGS) entry which is preliminary data.</text>
</comment>
<protein>
    <recommendedName>
        <fullName evidence="1">F-box domain-containing protein</fullName>
    </recommendedName>
</protein>
<dbReference type="InterPro" id="IPR036322">
    <property type="entry name" value="WD40_repeat_dom_sf"/>
</dbReference>
<dbReference type="InterPro" id="IPR001810">
    <property type="entry name" value="F-box_dom"/>
</dbReference>
<dbReference type="OrthoDB" id="1259151at2759"/>
<dbReference type="InterPro" id="IPR015943">
    <property type="entry name" value="WD40/YVTN_repeat-like_dom_sf"/>
</dbReference>
<name>A0A2A9PIF1_OPHUN</name>
<evidence type="ECO:0000313" key="2">
    <source>
        <dbReference type="EMBL" id="PFH60586.1"/>
    </source>
</evidence>
<dbReference type="AlphaFoldDB" id="A0A2A9PIF1"/>
<organism evidence="2 3">
    <name type="scientific">Ophiocordyceps unilateralis</name>
    <name type="common">Zombie-ant fungus</name>
    <name type="synonym">Torrubia unilateralis</name>
    <dbReference type="NCBI Taxonomy" id="268505"/>
    <lineage>
        <taxon>Eukaryota</taxon>
        <taxon>Fungi</taxon>
        <taxon>Dikarya</taxon>
        <taxon>Ascomycota</taxon>
        <taxon>Pezizomycotina</taxon>
        <taxon>Sordariomycetes</taxon>
        <taxon>Hypocreomycetidae</taxon>
        <taxon>Hypocreales</taxon>
        <taxon>Ophiocordycipitaceae</taxon>
        <taxon>Ophiocordyceps</taxon>
    </lineage>
</organism>
<dbReference type="SUPFAM" id="SSF50978">
    <property type="entry name" value="WD40 repeat-like"/>
    <property type="match status" value="1"/>
</dbReference>
<keyword evidence="3" id="KW-1185">Reference proteome</keyword>